<evidence type="ECO:0000313" key="2">
    <source>
        <dbReference type="EMBL" id="SMR50905.1"/>
    </source>
</evidence>
<gene>
    <name evidence="2" type="ORF">ZT1E4_G5123</name>
</gene>
<dbReference type="Proteomes" id="UP000245764">
    <property type="component" value="Chromosome 4"/>
</dbReference>
<dbReference type="EMBL" id="LT854256">
    <property type="protein sequence ID" value="SMR50905.1"/>
    <property type="molecule type" value="Genomic_DNA"/>
</dbReference>
<feature type="region of interest" description="Disordered" evidence="1">
    <location>
        <begin position="1"/>
        <end position="85"/>
    </location>
</feature>
<organism evidence="2 3">
    <name type="scientific">Zymoseptoria tritici ST99CH_1E4</name>
    <dbReference type="NCBI Taxonomy" id="1276532"/>
    <lineage>
        <taxon>Eukaryota</taxon>
        <taxon>Fungi</taxon>
        <taxon>Dikarya</taxon>
        <taxon>Ascomycota</taxon>
        <taxon>Pezizomycotina</taxon>
        <taxon>Dothideomycetes</taxon>
        <taxon>Dothideomycetidae</taxon>
        <taxon>Mycosphaerellales</taxon>
        <taxon>Mycosphaerellaceae</taxon>
        <taxon>Zymoseptoria</taxon>
    </lineage>
</organism>
<feature type="compositionally biased region" description="Polar residues" evidence="1">
    <location>
        <begin position="23"/>
        <end position="50"/>
    </location>
</feature>
<accession>A0A2H1GBG5</accession>
<feature type="compositionally biased region" description="Basic and acidic residues" evidence="1">
    <location>
        <begin position="1"/>
        <end position="11"/>
    </location>
</feature>
<feature type="compositionally biased region" description="Polar residues" evidence="1">
    <location>
        <begin position="63"/>
        <end position="74"/>
    </location>
</feature>
<protein>
    <submittedName>
        <fullName evidence="2">Uncharacterized protein</fullName>
    </submittedName>
</protein>
<evidence type="ECO:0000256" key="1">
    <source>
        <dbReference type="SAM" id="MobiDB-lite"/>
    </source>
</evidence>
<dbReference type="AlphaFoldDB" id="A0A2H1GBG5"/>
<sequence length="201" mass="22698">MAEKGEDRHPWPELPPDDDSDADVQSNVETGWGNSSSEPAVDSSWDTPTTAAADDQLKVDSFTPETTEQTTNKPETFKEGASAPEARTNRIKFSIDDVWRTENAITFAVNWFNSQDTAFEGETPEGFNYLDAPRSIWQDVEEAAFMRLYEKQDRKDPDRIDAREPHTVDLSKSQKGEVLREITVMRLKIAALRRCKGRGEA</sequence>
<evidence type="ECO:0000313" key="3">
    <source>
        <dbReference type="Proteomes" id="UP000245764"/>
    </source>
</evidence>
<reference evidence="3" key="1">
    <citation type="submission" date="2017-05" db="EMBL/GenBank/DDBJ databases">
        <authorList>
            <person name="Song R."/>
            <person name="Chenine A.L."/>
            <person name="Ruprecht R.M."/>
        </authorList>
    </citation>
    <scope>NUCLEOTIDE SEQUENCE [LARGE SCALE GENOMIC DNA]</scope>
</reference>
<proteinExistence type="predicted"/>
<name>A0A2H1GBG5_ZYMTR</name>